<evidence type="ECO:0000256" key="2">
    <source>
        <dbReference type="ARBA" id="ARBA00022448"/>
    </source>
</evidence>
<dbReference type="EMBL" id="KV745052">
    <property type="protein sequence ID" value="OCK78565.1"/>
    <property type="molecule type" value="Genomic_DNA"/>
</dbReference>
<dbReference type="Proteomes" id="UP000250266">
    <property type="component" value="Unassembled WGS sequence"/>
</dbReference>
<dbReference type="PANTHER" id="PTHR15837:SF0">
    <property type="entry name" value="RAN GUANINE NUCLEOTIDE RELEASE FACTOR"/>
    <property type="match status" value="1"/>
</dbReference>
<dbReference type="Pfam" id="PF04603">
    <property type="entry name" value="Mog1"/>
    <property type="match status" value="1"/>
</dbReference>
<keyword evidence="3" id="KW-0653">Protein transport</keyword>
<protein>
    <submittedName>
        <fullName evidence="4">Mog1p/PsbP-like protein</fullName>
    </submittedName>
</protein>
<dbReference type="SUPFAM" id="SSF55724">
    <property type="entry name" value="Mog1p/PsbP-like"/>
    <property type="match status" value="1"/>
</dbReference>
<sequence>MTFQQTDLFGGAITVDLPTGFGDVSDIRQVPDNQEVYLDSNGFTSIIFDICERVENAGSDEDALKLHFDDIVAGSAEGSTFWEKGNARLAKMPNTPVRTLLATQHPTPPTPPQLPISTTLPPPRKPSLDFTGIILLLVRLETQKTDIIITVNVPHVAGEYAKNDVDPENGRWGTFMERAVGIRERILSSFEVLDWSLFVNE</sequence>
<evidence type="ECO:0000256" key="3">
    <source>
        <dbReference type="ARBA" id="ARBA00022927"/>
    </source>
</evidence>
<dbReference type="AlphaFoldDB" id="A0A8E2E711"/>
<dbReference type="PANTHER" id="PTHR15837">
    <property type="entry name" value="RAN GUANINE NUCLEOTIDE RELEASE FACTOR"/>
    <property type="match status" value="1"/>
</dbReference>
<comment type="similarity">
    <text evidence="1">Belongs to the MOG1 family.</text>
</comment>
<evidence type="ECO:0000313" key="5">
    <source>
        <dbReference type="Proteomes" id="UP000250266"/>
    </source>
</evidence>
<dbReference type="GO" id="GO:0005085">
    <property type="term" value="F:guanyl-nucleotide exchange factor activity"/>
    <property type="evidence" value="ECO:0007669"/>
    <property type="project" value="TreeGrafter"/>
</dbReference>
<dbReference type="OrthoDB" id="10255285at2759"/>
<dbReference type="GO" id="GO:0031267">
    <property type="term" value="F:small GTPase binding"/>
    <property type="evidence" value="ECO:0007669"/>
    <property type="project" value="TreeGrafter"/>
</dbReference>
<reference evidence="4 5" key="1">
    <citation type="journal article" date="2016" name="Nat. Commun.">
        <title>Ectomycorrhizal ecology is imprinted in the genome of the dominant symbiotic fungus Cenococcum geophilum.</title>
        <authorList>
            <consortium name="DOE Joint Genome Institute"/>
            <person name="Peter M."/>
            <person name="Kohler A."/>
            <person name="Ohm R.A."/>
            <person name="Kuo A."/>
            <person name="Krutzmann J."/>
            <person name="Morin E."/>
            <person name="Arend M."/>
            <person name="Barry K.W."/>
            <person name="Binder M."/>
            <person name="Choi C."/>
            <person name="Clum A."/>
            <person name="Copeland A."/>
            <person name="Grisel N."/>
            <person name="Haridas S."/>
            <person name="Kipfer T."/>
            <person name="LaButti K."/>
            <person name="Lindquist E."/>
            <person name="Lipzen A."/>
            <person name="Maire R."/>
            <person name="Meier B."/>
            <person name="Mihaltcheva S."/>
            <person name="Molinier V."/>
            <person name="Murat C."/>
            <person name="Poggeler S."/>
            <person name="Quandt C.A."/>
            <person name="Sperisen C."/>
            <person name="Tritt A."/>
            <person name="Tisserant E."/>
            <person name="Crous P.W."/>
            <person name="Henrissat B."/>
            <person name="Nehls U."/>
            <person name="Egli S."/>
            <person name="Spatafora J.W."/>
            <person name="Grigoriev I.V."/>
            <person name="Martin F.M."/>
        </authorList>
    </citation>
    <scope>NUCLEOTIDE SEQUENCE [LARGE SCALE GENOMIC DNA]</scope>
    <source>
        <strain evidence="4 5">CBS 459.81</strain>
    </source>
</reference>
<evidence type="ECO:0000256" key="1">
    <source>
        <dbReference type="ARBA" id="ARBA00010307"/>
    </source>
</evidence>
<dbReference type="GO" id="GO:0006606">
    <property type="term" value="P:protein import into nucleus"/>
    <property type="evidence" value="ECO:0007669"/>
    <property type="project" value="TreeGrafter"/>
</dbReference>
<dbReference type="GO" id="GO:0005634">
    <property type="term" value="C:nucleus"/>
    <property type="evidence" value="ECO:0007669"/>
    <property type="project" value="TreeGrafter"/>
</dbReference>
<accession>A0A8E2E711</accession>
<keyword evidence="2" id="KW-0813">Transport</keyword>
<gene>
    <name evidence="4" type="ORF">K432DRAFT_356584</name>
</gene>
<dbReference type="InterPro" id="IPR007681">
    <property type="entry name" value="Mog1"/>
</dbReference>
<evidence type="ECO:0000313" key="4">
    <source>
        <dbReference type="EMBL" id="OCK78565.1"/>
    </source>
</evidence>
<organism evidence="4 5">
    <name type="scientific">Lepidopterella palustris CBS 459.81</name>
    <dbReference type="NCBI Taxonomy" id="1314670"/>
    <lineage>
        <taxon>Eukaryota</taxon>
        <taxon>Fungi</taxon>
        <taxon>Dikarya</taxon>
        <taxon>Ascomycota</taxon>
        <taxon>Pezizomycotina</taxon>
        <taxon>Dothideomycetes</taxon>
        <taxon>Pleosporomycetidae</taxon>
        <taxon>Mytilinidiales</taxon>
        <taxon>Argynnaceae</taxon>
        <taxon>Lepidopterella</taxon>
    </lineage>
</organism>
<keyword evidence="5" id="KW-1185">Reference proteome</keyword>
<proteinExistence type="inferred from homology"/>
<dbReference type="InterPro" id="IPR016123">
    <property type="entry name" value="Mog1/PsbP_a/b/a-sand"/>
</dbReference>
<name>A0A8E2E711_9PEZI</name>
<dbReference type="Gene3D" id="3.40.1000.10">
    <property type="entry name" value="Mog1/PsbP, alpha/beta/alpha sandwich"/>
    <property type="match status" value="1"/>
</dbReference>